<dbReference type="Proteomes" id="UP000305730">
    <property type="component" value="Unassembled WGS sequence"/>
</dbReference>
<keyword evidence="1" id="KW-1133">Transmembrane helix</keyword>
<dbReference type="AlphaFoldDB" id="A0A5S3XNI5"/>
<keyword evidence="1" id="KW-0472">Membrane</keyword>
<evidence type="ECO:0000313" key="3">
    <source>
        <dbReference type="EMBL" id="TMP56838.1"/>
    </source>
</evidence>
<protein>
    <submittedName>
        <fullName evidence="3">Uncharacterized protein</fullName>
    </submittedName>
</protein>
<dbReference type="RefSeq" id="WP_138598329.1">
    <property type="nucleotide sequence ID" value="NZ_PNCK01000091.1"/>
</dbReference>
<gene>
    <name evidence="3" type="ORF">CWB96_14395</name>
    <name evidence="2" type="ORF">CWB97_19735</name>
</gene>
<reference evidence="4 5" key="1">
    <citation type="submission" date="2017-12" db="EMBL/GenBank/DDBJ databases">
        <authorList>
            <person name="Paulsen S."/>
            <person name="Gram L.K."/>
        </authorList>
    </citation>
    <scope>NUCLEOTIDE SEQUENCE [LARGE SCALE GENOMIC DNA]</scope>
    <source>
        <strain evidence="3 5">S2231</strain>
        <strain evidence="2 4">S2233</strain>
    </source>
</reference>
<organism evidence="3 5">
    <name type="scientific">Pseudoalteromonas citrea</name>
    <dbReference type="NCBI Taxonomy" id="43655"/>
    <lineage>
        <taxon>Bacteria</taxon>
        <taxon>Pseudomonadati</taxon>
        <taxon>Pseudomonadota</taxon>
        <taxon>Gammaproteobacteria</taxon>
        <taxon>Alteromonadales</taxon>
        <taxon>Pseudoalteromonadaceae</taxon>
        <taxon>Pseudoalteromonas</taxon>
    </lineage>
</organism>
<keyword evidence="4" id="KW-1185">Reference proteome</keyword>
<feature type="transmembrane region" description="Helical" evidence="1">
    <location>
        <begin position="44"/>
        <end position="65"/>
    </location>
</feature>
<name>A0A5S3XNI5_9GAMM</name>
<proteinExistence type="predicted"/>
<evidence type="ECO:0000256" key="1">
    <source>
        <dbReference type="SAM" id="Phobius"/>
    </source>
</evidence>
<reference evidence="4 5" key="2">
    <citation type="submission" date="2019-06" db="EMBL/GenBank/DDBJ databases">
        <title>Co-occurence of chitin degradation, pigmentation and bioactivity in marine Pseudoalteromonas.</title>
        <authorList>
            <person name="Sonnenschein E.C."/>
            <person name="Bech P.K."/>
        </authorList>
    </citation>
    <scope>NUCLEOTIDE SEQUENCE [LARGE SCALE GENOMIC DNA]</scope>
    <source>
        <strain evidence="5">S2231</strain>
        <strain evidence="4">S2233</strain>
    </source>
</reference>
<comment type="caution">
    <text evidence="3">The sequence shown here is derived from an EMBL/GenBank/DDBJ whole genome shotgun (WGS) entry which is preliminary data.</text>
</comment>
<dbReference type="EMBL" id="PNCK01000091">
    <property type="protein sequence ID" value="TMP40123.1"/>
    <property type="molecule type" value="Genomic_DNA"/>
</dbReference>
<reference evidence="3" key="3">
    <citation type="submission" date="2019-09" db="EMBL/GenBank/DDBJ databases">
        <title>Co-occurence of chitin degradation, pigmentation and bioactivity in marine Pseudoalteromonas.</title>
        <authorList>
            <person name="Sonnenschein E.C."/>
            <person name="Bech P.K."/>
        </authorList>
    </citation>
    <scope>NUCLEOTIDE SEQUENCE</scope>
    <source>
        <strain evidence="3">S2231</strain>
        <strain evidence="2">S2233</strain>
    </source>
</reference>
<accession>A0A5S3XNI5</accession>
<dbReference type="EMBL" id="PNCL01000079">
    <property type="protein sequence ID" value="TMP56838.1"/>
    <property type="molecule type" value="Genomic_DNA"/>
</dbReference>
<keyword evidence="1" id="KW-0812">Transmembrane</keyword>
<evidence type="ECO:0000313" key="5">
    <source>
        <dbReference type="Proteomes" id="UP000307706"/>
    </source>
</evidence>
<feature type="transmembrane region" description="Helical" evidence="1">
    <location>
        <begin position="15"/>
        <end position="38"/>
    </location>
</feature>
<evidence type="ECO:0000313" key="4">
    <source>
        <dbReference type="Proteomes" id="UP000305730"/>
    </source>
</evidence>
<evidence type="ECO:0000313" key="2">
    <source>
        <dbReference type="EMBL" id="TMP40123.1"/>
    </source>
</evidence>
<dbReference type="Proteomes" id="UP000307706">
    <property type="component" value="Unassembled WGS sequence"/>
</dbReference>
<dbReference type="OrthoDB" id="6314848at2"/>
<sequence length="160" mass="18307">MKIPKEIIIKVKKGVAGAFMACSALTSLLMIILFINTYKTNKDTIALSFLFIIIISMVFLTYKIYRFYMNAGSSKDAILFKKTQKSPPPLSDKEKEHLIQEKIREQALKADQENKKQHEIKQSAAANLDALESVTDLSREDLEKMEQNIRHTFNKNTPKP</sequence>